<evidence type="ECO:0000313" key="20">
    <source>
        <dbReference type="EMBL" id="KAF2905870.1"/>
    </source>
</evidence>
<dbReference type="UniPathway" id="UPA00378"/>
<feature type="transmembrane region" description="Helical" evidence="18">
    <location>
        <begin position="608"/>
        <end position="629"/>
    </location>
</feature>
<comment type="catalytic activity">
    <reaction evidence="13">
        <text>a di-trans,poly-cis-dolichyl beta-D-mannosyl phosphate + L-threonyl-[protein] = 3-O-(alpha-D-mannosyl)-L-threonyl-[protein] + a di-trans,poly-cis-dolichyl phosphate + H(+)</text>
        <dbReference type="Rhea" id="RHEA:53396"/>
        <dbReference type="Rhea" id="RHEA-COMP:11060"/>
        <dbReference type="Rhea" id="RHEA-COMP:13547"/>
        <dbReference type="Rhea" id="RHEA-COMP:19498"/>
        <dbReference type="Rhea" id="RHEA-COMP:19501"/>
        <dbReference type="ChEBI" id="CHEBI:15378"/>
        <dbReference type="ChEBI" id="CHEBI:30013"/>
        <dbReference type="ChEBI" id="CHEBI:57683"/>
        <dbReference type="ChEBI" id="CHEBI:58211"/>
        <dbReference type="ChEBI" id="CHEBI:137323"/>
        <dbReference type="EC" id="2.4.1.109"/>
    </reaction>
</comment>
<keyword evidence="11 18" id="KW-0472">Membrane</keyword>
<evidence type="ECO:0000256" key="5">
    <source>
        <dbReference type="ARBA" id="ARBA00022676"/>
    </source>
</evidence>
<feature type="transmembrane region" description="Helical" evidence="18">
    <location>
        <begin position="98"/>
        <end position="119"/>
    </location>
</feature>
<name>A0A8K0DGI0_IGNLU</name>
<evidence type="ECO:0000256" key="6">
    <source>
        <dbReference type="ARBA" id="ARBA00022679"/>
    </source>
</evidence>
<feature type="transmembrane region" description="Helical" evidence="18">
    <location>
        <begin position="235"/>
        <end position="256"/>
    </location>
</feature>
<keyword evidence="7 18" id="KW-0812">Transmembrane</keyword>
<evidence type="ECO:0000256" key="10">
    <source>
        <dbReference type="ARBA" id="ARBA00022989"/>
    </source>
</evidence>
<comment type="subunit">
    <text evidence="16">Interacts with Rt/POMT1.</text>
</comment>
<feature type="transmembrane region" description="Helical" evidence="18">
    <location>
        <begin position="12"/>
        <end position="30"/>
    </location>
</feature>
<dbReference type="InterPro" id="IPR003342">
    <property type="entry name" value="ArnT-like_N"/>
</dbReference>
<dbReference type="FunFam" id="2.80.10.50:FF:000026">
    <property type="entry name" value="Blast:Protein O-mannosyl-transferase 2"/>
    <property type="match status" value="1"/>
</dbReference>
<comment type="caution">
    <text evidence="20">The sequence shown here is derived from an EMBL/GenBank/DDBJ whole genome shotgun (WGS) entry which is preliminary data.</text>
</comment>
<keyword evidence="10 18" id="KW-1133">Transmembrane helix</keyword>
<feature type="domain" description="MIR" evidence="19">
    <location>
        <begin position="290"/>
        <end position="346"/>
    </location>
</feature>
<dbReference type="PROSITE" id="PS50919">
    <property type="entry name" value="MIR"/>
    <property type="match status" value="3"/>
</dbReference>
<dbReference type="InterPro" id="IPR016093">
    <property type="entry name" value="MIR_motif"/>
</dbReference>
<feature type="domain" description="MIR" evidence="19">
    <location>
        <begin position="354"/>
        <end position="410"/>
    </location>
</feature>
<organism evidence="20 21">
    <name type="scientific">Ignelater luminosus</name>
    <name type="common">Cucubano</name>
    <name type="synonym">Pyrophorus luminosus</name>
    <dbReference type="NCBI Taxonomy" id="2038154"/>
    <lineage>
        <taxon>Eukaryota</taxon>
        <taxon>Metazoa</taxon>
        <taxon>Ecdysozoa</taxon>
        <taxon>Arthropoda</taxon>
        <taxon>Hexapoda</taxon>
        <taxon>Insecta</taxon>
        <taxon>Pterygota</taxon>
        <taxon>Neoptera</taxon>
        <taxon>Endopterygota</taxon>
        <taxon>Coleoptera</taxon>
        <taxon>Polyphaga</taxon>
        <taxon>Elateriformia</taxon>
        <taxon>Elateroidea</taxon>
        <taxon>Elateridae</taxon>
        <taxon>Agrypninae</taxon>
        <taxon>Pyrophorini</taxon>
        <taxon>Ignelater</taxon>
    </lineage>
</organism>
<keyword evidence="9" id="KW-0256">Endoplasmic reticulum</keyword>
<feature type="transmembrane region" description="Helical" evidence="18">
    <location>
        <begin position="131"/>
        <end position="150"/>
    </location>
</feature>
<feature type="domain" description="MIR" evidence="19">
    <location>
        <begin position="415"/>
        <end position="471"/>
    </location>
</feature>
<feature type="transmembrane region" description="Helical" evidence="18">
    <location>
        <begin position="543"/>
        <end position="561"/>
    </location>
</feature>
<accession>A0A8K0DGI0</accession>
<comment type="function">
    <text evidence="15">Rt/POMT1 and tw/POMT2 function as a protein O-mannosyltransferase in association with each other to generate and maintain normal muscle development.</text>
</comment>
<comment type="catalytic activity">
    <reaction evidence="14">
        <text>a di-trans,poly-cis-dolichyl beta-D-mannosyl phosphate + L-seryl-[protein] = 3-O-(alpha-D-mannosyl)-L-seryl-[protein] + a di-trans,poly-cis-dolichyl phosphate + H(+)</text>
        <dbReference type="Rhea" id="RHEA:17377"/>
        <dbReference type="Rhea" id="RHEA-COMP:9863"/>
        <dbReference type="Rhea" id="RHEA-COMP:13546"/>
        <dbReference type="Rhea" id="RHEA-COMP:19498"/>
        <dbReference type="Rhea" id="RHEA-COMP:19501"/>
        <dbReference type="ChEBI" id="CHEBI:15378"/>
        <dbReference type="ChEBI" id="CHEBI:29999"/>
        <dbReference type="ChEBI" id="CHEBI:57683"/>
        <dbReference type="ChEBI" id="CHEBI:58211"/>
        <dbReference type="ChEBI" id="CHEBI:137321"/>
        <dbReference type="EC" id="2.4.1.109"/>
    </reaction>
</comment>
<evidence type="ECO:0000256" key="11">
    <source>
        <dbReference type="ARBA" id="ARBA00023136"/>
    </source>
</evidence>
<evidence type="ECO:0000256" key="2">
    <source>
        <dbReference type="ARBA" id="ARBA00004922"/>
    </source>
</evidence>
<dbReference type="InterPro" id="IPR036300">
    <property type="entry name" value="MIR_dom_sf"/>
</dbReference>
<evidence type="ECO:0000256" key="13">
    <source>
        <dbReference type="ARBA" id="ARBA00045085"/>
    </source>
</evidence>
<dbReference type="PANTHER" id="PTHR10050">
    <property type="entry name" value="DOLICHYL-PHOSPHATE-MANNOSE--PROTEIN MANNOSYLTRANSFERASE"/>
    <property type="match status" value="1"/>
</dbReference>
<dbReference type="Gene3D" id="2.80.10.50">
    <property type="match status" value="1"/>
</dbReference>
<evidence type="ECO:0000256" key="3">
    <source>
        <dbReference type="ARBA" id="ARBA00007222"/>
    </source>
</evidence>
<evidence type="ECO:0000259" key="19">
    <source>
        <dbReference type="PROSITE" id="PS50919"/>
    </source>
</evidence>
<dbReference type="SMART" id="SM00472">
    <property type="entry name" value="MIR"/>
    <property type="match status" value="3"/>
</dbReference>
<evidence type="ECO:0000256" key="15">
    <source>
        <dbReference type="ARBA" id="ARBA00059310"/>
    </source>
</evidence>
<evidence type="ECO:0000256" key="1">
    <source>
        <dbReference type="ARBA" id="ARBA00004477"/>
    </source>
</evidence>
<evidence type="ECO:0000256" key="14">
    <source>
        <dbReference type="ARBA" id="ARBA00045102"/>
    </source>
</evidence>
<dbReference type="EC" id="2.4.1.109" evidence="4"/>
<comment type="similarity">
    <text evidence="3">Belongs to the glycosyltransferase 39 family.</text>
</comment>
<evidence type="ECO:0000256" key="12">
    <source>
        <dbReference type="ARBA" id="ARBA00039583"/>
    </source>
</evidence>
<comment type="subcellular location">
    <subcellularLocation>
        <location evidence="1">Endoplasmic reticulum membrane</location>
        <topology evidence="1">Multi-pass membrane protein</topology>
    </subcellularLocation>
</comment>
<feature type="transmembrane region" description="Helical" evidence="18">
    <location>
        <begin position="582"/>
        <end position="602"/>
    </location>
</feature>
<dbReference type="EMBL" id="VTPC01000415">
    <property type="protein sequence ID" value="KAF2905870.1"/>
    <property type="molecule type" value="Genomic_DNA"/>
</dbReference>
<dbReference type="SUPFAM" id="SSF82109">
    <property type="entry name" value="MIR domain"/>
    <property type="match status" value="1"/>
</dbReference>
<dbReference type="GO" id="GO:0005789">
    <property type="term" value="C:endoplasmic reticulum membrane"/>
    <property type="evidence" value="ECO:0007669"/>
    <property type="project" value="UniProtKB-SubCell"/>
</dbReference>
<dbReference type="Proteomes" id="UP000801492">
    <property type="component" value="Unassembled WGS sequence"/>
</dbReference>
<protein>
    <recommendedName>
        <fullName evidence="12">Protein O-mannosyl-transferase 2</fullName>
        <ecNumber evidence="4">2.4.1.109</ecNumber>
    </recommendedName>
    <alternativeName>
        <fullName evidence="17">Protein twisted</fullName>
    </alternativeName>
</protein>
<evidence type="ECO:0000256" key="17">
    <source>
        <dbReference type="ARBA" id="ARBA00081085"/>
    </source>
</evidence>
<keyword evidence="21" id="KW-1185">Reference proteome</keyword>
<dbReference type="GO" id="GO:0004169">
    <property type="term" value="F:dolichyl-phosphate-mannose-protein mannosyltransferase activity"/>
    <property type="evidence" value="ECO:0007669"/>
    <property type="project" value="UniProtKB-EC"/>
</dbReference>
<dbReference type="PANTHER" id="PTHR10050:SF46">
    <property type="entry name" value="PROTEIN O-MANNOSYL-TRANSFERASE 2"/>
    <property type="match status" value="1"/>
</dbReference>
<dbReference type="AlphaFoldDB" id="A0A8K0DGI0"/>
<dbReference type="Pfam" id="PF02366">
    <property type="entry name" value="PMT"/>
    <property type="match status" value="1"/>
</dbReference>
<evidence type="ECO:0000256" key="16">
    <source>
        <dbReference type="ARBA" id="ARBA00062278"/>
    </source>
</evidence>
<feature type="transmembrane region" description="Helical" evidence="18">
    <location>
        <begin position="641"/>
        <end position="664"/>
    </location>
</feature>
<evidence type="ECO:0000256" key="4">
    <source>
        <dbReference type="ARBA" id="ARBA00012839"/>
    </source>
</evidence>
<proteinExistence type="inferred from homology"/>
<gene>
    <name evidence="20" type="ORF">ILUMI_00311</name>
</gene>
<keyword evidence="8" id="KW-0677">Repeat</keyword>
<dbReference type="CDD" id="cd23282">
    <property type="entry name" value="beta-trefoil_MIR_POMT2"/>
    <property type="match status" value="1"/>
</dbReference>
<dbReference type="Pfam" id="PF02815">
    <property type="entry name" value="MIR"/>
    <property type="match status" value="1"/>
</dbReference>
<feature type="transmembrane region" description="Helical" evidence="18">
    <location>
        <begin position="181"/>
        <end position="214"/>
    </location>
</feature>
<dbReference type="OrthoDB" id="5561486at2759"/>
<evidence type="ECO:0000313" key="21">
    <source>
        <dbReference type="Proteomes" id="UP000801492"/>
    </source>
</evidence>
<sequence length="694" mass="78807">MAKSVPVKQNRNWLLAFGSICLLTIVTRFYKVTEPPHVCWDETHFGKMGSWYINRTFFFDVHPPLGKMLIGLSGYLTGYDGSFPFDKPGDKYENTSYIGMRVFCTALGASIVPMSFLTVDEMTQSMTASVLSSLFILFDVGLITLTQYILLDPLLLCFLMGSVLGAIKVSSKRNKEFSVKWWSWLAFTGLMLACCISVKFVGLFIVLLVGLITIGDLWSILGDLSRPVSVTMKHLIARTICLILWPIFLYVAFFYIHLTVLNRSGNGDGFYSSAFQSQLIGNSLHNASMPRLVAYGAVVTIKNHRTGGGYLHSHYHLYPEGIGARQQQITTYTHKDDNNKWIIKKYNTNKIKGVSILRSGDLIRLEHVPTKRNLHSHKEQAPIMKKHFQITGYGENGTGDANDVWRVSVVGVPDGTEVATVSSKLRLIHYLQSCALTSTGKQLPKWAYEQQEVSCNPNLRDANAVWNVEENFFEKLPNVSFKVYAPSFIERFFESHAVMFQGNAGLKPKEGEVTSRPWQWPINYRGQFFSGSAYRIYLLGNPVIWWGNLIFLALFVLVFSINAIKQQRGYIKSFSDSHKQELVACAWLFLAWMLHYIPFWAMGRVLYFHHYFPALLFNSMLSGILLDYLLEEVPKFFSPKLAATVYHTMLVLILSCIVYSFHLFSPLAYGMNGPSANEANSTMYGLKWLDSWEF</sequence>
<evidence type="ECO:0000256" key="9">
    <source>
        <dbReference type="ARBA" id="ARBA00022824"/>
    </source>
</evidence>
<dbReference type="InterPro" id="IPR027005">
    <property type="entry name" value="PMT-like"/>
</dbReference>
<evidence type="ECO:0000256" key="7">
    <source>
        <dbReference type="ARBA" id="ARBA00022692"/>
    </source>
</evidence>
<evidence type="ECO:0000256" key="18">
    <source>
        <dbReference type="SAM" id="Phobius"/>
    </source>
</evidence>
<dbReference type="InterPro" id="IPR032421">
    <property type="entry name" value="PMT_4TMC"/>
</dbReference>
<reference evidence="20" key="1">
    <citation type="submission" date="2019-08" db="EMBL/GenBank/DDBJ databases">
        <title>The genome of the North American firefly Photinus pyralis.</title>
        <authorList>
            <consortium name="Photinus pyralis genome working group"/>
            <person name="Fallon T.R."/>
            <person name="Sander Lower S.E."/>
            <person name="Weng J.-K."/>
        </authorList>
    </citation>
    <scope>NUCLEOTIDE SEQUENCE</scope>
    <source>
        <strain evidence="20">TRF0915ILg1</strain>
        <tissue evidence="20">Whole body</tissue>
    </source>
</reference>
<comment type="pathway">
    <text evidence="2">Protein modification; protein glycosylation.</text>
</comment>
<evidence type="ECO:0000256" key="8">
    <source>
        <dbReference type="ARBA" id="ARBA00022737"/>
    </source>
</evidence>
<keyword evidence="5" id="KW-0328">Glycosyltransferase</keyword>
<dbReference type="Pfam" id="PF16192">
    <property type="entry name" value="PMT_4TMC"/>
    <property type="match status" value="1"/>
</dbReference>
<keyword evidence="6" id="KW-0808">Transferase</keyword>